<dbReference type="OrthoDB" id="581210at2759"/>
<evidence type="ECO:0000313" key="2">
    <source>
        <dbReference type="Proteomes" id="UP000729402"/>
    </source>
</evidence>
<dbReference type="PANTHER" id="PTHR34206">
    <property type="entry name" value="OS06G0193300 PROTEIN"/>
    <property type="match status" value="1"/>
</dbReference>
<evidence type="ECO:0000313" key="1">
    <source>
        <dbReference type="EMBL" id="KAG8059222.1"/>
    </source>
</evidence>
<accession>A0A8J5V4P0</accession>
<gene>
    <name evidence="1" type="ORF">GUJ93_ZPchr0002g25036</name>
</gene>
<comment type="caution">
    <text evidence="1">The sequence shown here is derived from an EMBL/GenBank/DDBJ whole genome shotgun (WGS) entry which is preliminary data.</text>
</comment>
<sequence>MVPSLKGLPLWQLVHHPSPSKTSKDMNQMAVRASCHHPFSIAAPRSGTRKATMIRFISSPLHSCSFSNVHLSKAAAPIRMMFEDQVRGVVCYRDDKGEVICEGYDEGPRFGMRLPEKACFPWPMGVQVTDFIELSALRVFEDVDVRSAAQKGSEEEELN</sequence>
<proteinExistence type="predicted"/>
<organism evidence="1 2">
    <name type="scientific">Zizania palustris</name>
    <name type="common">Northern wild rice</name>
    <dbReference type="NCBI Taxonomy" id="103762"/>
    <lineage>
        <taxon>Eukaryota</taxon>
        <taxon>Viridiplantae</taxon>
        <taxon>Streptophyta</taxon>
        <taxon>Embryophyta</taxon>
        <taxon>Tracheophyta</taxon>
        <taxon>Spermatophyta</taxon>
        <taxon>Magnoliopsida</taxon>
        <taxon>Liliopsida</taxon>
        <taxon>Poales</taxon>
        <taxon>Poaceae</taxon>
        <taxon>BOP clade</taxon>
        <taxon>Oryzoideae</taxon>
        <taxon>Oryzeae</taxon>
        <taxon>Zizaniinae</taxon>
        <taxon>Zizania</taxon>
    </lineage>
</organism>
<dbReference type="AlphaFoldDB" id="A0A8J5V4P0"/>
<dbReference type="Proteomes" id="UP000729402">
    <property type="component" value="Unassembled WGS sequence"/>
</dbReference>
<keyword evidence="2" id="KW-1185">Reference proteome</keyword>
<dbReference type="PANTHER" id="PTHR34206:SF11">
    <property type="entry name" value="OS06G0193300 PROTEIN"/>
    <property type="match status" value="1"/>
</dbReference>
<reference evidence="1" key="2">
    <citation type="submission" date="2021-02" db="EMBL/GenBank/DDBJ databases">
        <authorList>
            <person name="Kimball J.A."/>
            <person name="Haas M.W."/>
            <person name="Macchietto M."/>
            <person name="Kono T."/>
            <person name="Duquette J."/>
            <person name="Shao M."/>
        </authorList>
    </citation>
    <scope>NUCLEOTIDE SEQUENCE</scope>
    <source>
        <tissue evidence="1">Fresh leaf tissue</tissue>
    </source>
</reference>
<dbReference type="EMBL" id="JAAALK010000287">
    <property type="protein sequence ID" value="KAG8059222.1"/>
    <property type="molecule type" value="Genomic_DNA"/>
</dbReference>
<name>A0A8J5V4P0_ZIZPA</name>
<reference evidence="1" key="1">
    <citation type="journal article" date="2021" name="bioRxiv">
        <title>Whole Genome Assembly and Annotation of Northern Wild Rice, Zizania palustris L., Supports a Whole Genome Duplication in the Zizania Genus.</title>
        <authorList>
            <person name="Haas M."/>
            <person name="Kono T."/>
            <person name="Macchietto M."/>
            <person name="Millas R."/>
            <person name="McGilp L."/>
            <person name="Shao M."/>
            <person name="Duquette J."/>
            <person name="Hirsch C.N."/>
            <person name="Kimball J."/>
        </authorList>
    </citation>
    <scope>NUCLEOTIDE SEQUENCE</scope>
    <source>
        <tissue evidence="1">Fresh leaf tissue</tissue>
    </source>
</reference>
<protein>
    <submittedName>
        <fullName evidence="1">Uncharacterized protein</fullName>
    </submittedName>
</protein>